<evidence type="ECO:0000313" key="1">
    <source>
        <dbReference type="EMBL" id="KAJ8111863.1"/>
    </source>
</evidence>
<proteinExistence type="predicted"/>
<gene>
    <name evidence="1" type="ORF">ONZ43_g5521</name>
</gene>
<comment type="caution">
    <text evidence="1">The sequence shown here is derived from an EMBL/GenBank/DDBJ whole genome shotgun (WGS) entry which is preliminary data.</text>
</comment>
<sequence length="421" mass="47323">MDWAAESAKMASIYTNGYLTIAATFSPNGHGGLFSQTGDFEVSGKTDEGEDYRLFFRERIDHHIDVSGEIEASTKDGDTYKLGGYPTSTFHPLLTRAWVYQERMLSTRVLHFSRYEIFLECRTDIECECGGIKFHGASQSSPRALVKIEYADALWAYDGDDAQQRYQAARLWRTVICTYTTLLLTKSEDRLPAIGGLARDMAAHRKSRYLAGLWEDTLNDDLLWNVRARSEKKKPRPNPRIAPTWSWASVETWVLYWDEILFTAEDTDLGERPPYEHYARVEACEITWSPEAAVDEFGSVASGLLTISGLVATGVLDREEDGGFVYHYVVFPNARLQIDADYLLDHEGPAQTKPGTEVFCVRMSRIQEGSTDHLISLVLKKSPERPGLFERIGLLVVMARPAPVDPVGVFEGAELLTVSII</sequence>
<evidence type="ECO:0000313" key="2">
    <source>
        <dbReference type="Proteomes" id="UP001153334"/>
    </source>
</evidence>
<accession>A0ACC2I9M9</accession>
<organism evidence="1 2">
    <name type="scientific">Nemania bipapillata</name>
    <dbReference type="NCBI Taxonomy" id="110536"/>
    <lineage>
        <taxon>Eukaryota</taxon>
        <taxon>Fungi</taxon>
        <taxon>Dikarya</taxon>
        <taxon>Ascomycota</taxon>
        <taxon>Pezizomycotina</taxon>
        <taxon>Sordariomycetes</taxon>
        <taxon>Xylariomycetidae</taxon>
        <taxon>Xylariales</taxon>
        <taxon>Xylariaceae</taxon>
        <taxon>Nemania</taxon>
    </lineage>
</organism>
<dbReference type="EMBL" id="JAPESX010001732">
    <property type="protein sequence ID" value="KAJ8111863.1"/>
    <property type="molecule type" value="Genomic_DNA"/>
</dbReference>
<keyword evidence="2" id="KW-1185">Reference proteome</keyword>
<name>A0ACC2I9M9_9PEZI</name>
<reference evidence="1" key="1">
    <citation type="submission" date="2022-11" db="EMBL/GenBank/DDBJ databases">
        <title>Genome Sequence of Nemania bipapillata.</title>
        <authorList>
            <person name="Buettner E."/>
        </authorList>
    </citation>
    <scope>NUCLEOTIDE SEQUENCE</scope>
    <source>
        <strain evidence="1">CP14</strain>
    </source>
</reference>
<protein>
    <submittedName>
        <fullName evidence="1">Uncharacterized protein</fullName>
    </submittedName>
</protein>
<dbReference type="Proteomes" id="UP001153334">
    <property type="component" value="Unassembled WGS sequence"/>
</dbReference>